<comment type="caution">
    <text evidence="2">The sequence shown here is derived from an EMBL/GenBank/DDBJ whole genome shotgun (WGS) entry which is preliminary data.</text>
</comment>
<reference evidence="2 3" key="1">
    <citation type="submission" date="2015-09" db="EMBL/GenBank/DDBJ databases">
        <title>Genome announcement of multiple Pseudomonas syringae strains.</title>
        <authorList>
            <person name="Thakur S."/>
            <person name="Wang P.W."/>
            <person name="Gong Y."/>
            <person name="Weir B.S."/>
            <person name="Guttman D.S."/>
        </authorList>
    </citation>
    <scope>NUCLEOTIDE SEQUENCE [LARGE SCALE GENOMIC DNA]</scope>
    <source>
        <strain evidence="2 3">ICMP4091</strain>
    </source>
</reference>
<feature type="region of interest" description="Disordered" evidence="1">
    <location>
        <begin position="1"/>
        <end position="28"/>
    </location>
</feature>
<feature type="compositionally biased region" description="Basic and acidic residues" evidence="1">
    <location>
        <begin position="12"/>
        <end position="24"/>
    </location>
</feature>
<gene>
    <name evidence="2" type="ORF">ALO44_100867</name>
</gene>
<evidence type="ECO:0000313" key="2">
    <source>
        <dbReference type="EMBL" id="KPY87501.1"/>
    </source>
</evidence>
<accession>A0A0Q0C833</accession>
<dbReference type="PATRIC" id="fig|129140.3.peg.3869"/>
<organism evidence="2 3">
    <name type="scientific">Pseudomonas syringae pv. tagetis</name>
    <dbReference type="NCBI Taxonomy" id="129140"/>
    <lineage>
        <taxon>Bacteria</taxon>
        <taxon>Pseudomonadati</taxon>
        <taxon>Pseudomonadota</taxon>
        <taxon>Gammaproteobacteria</taxon>
        <taxon>Pseudomonadales</taxon>
        <taxon>Pseudomonadaceae</taxon>
        <taxon>Pseudomonas</taxon>
    </lineage>
</organism>
<dbReference type="AlphaFoldDB" id="A0A0Q0C833"/>
<proteinExistence type="predicted"/>
<dbReference type="Gene3D" id="3.30.2420.10">
    <property type="entry name" value="TonB"/>
    <property type="match status" value="1"/>
</dbReference>
<dbReference type="Proteomes" id="UP000050474">
    <property type="component" value="Unassembled WGS sequence"/>
</dbReference>
<evidence type="ECO:0000313" key="3">
    <source>
        <dbReference type="Proteomes" id="UP000050474"/>
    </source>
</evidence>
<dbReference type="EMBL" id="LJRM01000054">
    <property type="protein sequence ID" value="KPY87501.1"/>
    <property type="molecule type" value="Genomic_DNA"/>
</dbReference>
<dbReference type="SUPFAM" id="SSF74653">
    <property type="entry name" value="TolA/TonB C-terminal domain"/>
    <property type="match status" value="1"/>
</dbReference>
<protein>
    <submittedName>
        <fullName evidence="2">TonB domain protein</fullName>
    </submittedName>
</protein>
<name>A0A0Q0C833_9PSED</name>
<evidence type="ECO:0000256" key="1">
    <source>
        <dbReference type="SAM" id="MobiDB-lite"/>
    </source>
</evidence>
<dbReference type="STRING" id="129140.ALO44_100867"/>
<sequence length="243" mass="27179">MPKQSRSSVRRLSADAHQGVDGRLGRASGGPRMSRVLGCMMFTGLLWAGVAQALPSYPVPLYTPEPGYPTSMLRSSAKKSISVRVFIQADGGVRFLEVLGAPDPRFISLTRSAVEQWVFEPWEPPASHPEGEAVTVTFNFTGRPHTNPPLASNVELKQVWCWQLNTEMVEGRRWRKDVKPDALMRTELYLSSSPVIEQFLTLDEREALVLELLEATPGVIAQCQKNPMRKYVDYLPENVRNAL</sequence>